<proteinExistence type="predicted"/>
<feature type="domain" description="GapR-like DNA-binding" evidence="1">
    <location>
        <begin position="12"/>
        <end position="81"/>
    </location>
</feature>
<accession>A0A6J5QTA0</accession>
<organism evidence="2">
    <name type="scientific">uncultured Caudovirales phage</name>
    <dbReference type="NCBI Taxonomy" id="2100421"/>
    <lineage>
        <taxon>Viruses</taxon>
        <taxon>Duplodnaviria</taxon>
        <taxon>Heunggongvirae</taxon>
        <taxon>Uroviricota</taxon>
        <taxon>Caudoviricetes</taxon>
        <taxon>Peduoviridae</taxon>
        <taxon>Maltschvirus</taxon>
        <taxon>Maltschvirus maltsch</taxon>
    </lineage>
</organism>
<protein>
    <submittedName>
        <fullName evidence="2">Azospirillum phage Cd, Gp10</fullName>
    </submittedName>
</protein>
<dbReference type="EMBL" id="LR797114">
    <property type="protein sequence ID" value="CAB4187879.1"/>
    <property type="molecule type" value="Genomic_DNA"/>
</dbReference>
<name>A0A6J5QTA0_9CAUD</name>
<gene>
    <name evidence="2" type="ORF">UFOVP1169_20</name>
</gene>
<dbReference type="InterPro" id="IPR046367">
    <property type="entry name" value="GapR-like_DNA-bd"/>
</dbReference>
<sequence>MSEIGHNSVSATALESFVKRIERLKEERAALSEDERSVFSEAKSAGFDPKIMREVIRIRAADPSDLAERKALIDVYLHALGYQPN</sequence>
<reference evidence="2" key="1">
    <citation type="submission" date="2020-05" db="EMBL/GenBank/DDBJ databases">
        <authorList>
            <person name="Chiriac C."/>
            <person name="Salcher M."/>
            <person name="Ghai R."/>
            <person name="Kavagutti S V."/>
        </authorList>
    </citation>
    <scope>NUCLEOTIDE SEQUENCE</scope>
</reference>
<dbReference type="GO" id="GO:0003677">
    <property type="term" value="F:DNA binding"/>
    <property type="evidence" value="ECO:0007669"/>
    <property type="project" value="InterPro"/>
</dbReference>
<evidence type="ECO:0000259" key="1">
    <source>
        <dbReference type="Pfam" id="PF10073"/>
    </source>
</evidence>
<evidence type="ECO:0000313" key="2">
    <source>
        <dbReference type="EMBL" id="CAB4187879.1"/>
    </source>
</evidence>
<dbReference type="Pfam" id="PF10073">
    <property type="entry name" value="GapR_DNA-bd"/>
    <property type="match status" value="1"/>
</dbReference>